<reference evidence="4 5" key="1">
    <citation type="submission" date="2024-07" db="EMBL/GenBank/DDBJ databases">
        <title>Whole genome sequencing of Prodigiosin pigment-producing Streptomyces salinarius isolated from rhizosphere soil of Arachis hypogaea.</title>
        <authorList>
            <person name="Vidhya A."/>
            <person name="Ramya S."/>
        </authorList>
    </citation>
    <scope>NUCLEOTIDE SEQUENCE [LARGE SCALE GENOMIC DNA]</scope>
    <source>
        <strain evidence="4 5">VRMG2420</strain>
    </source>
</reference>
<dbReference type="InterPro" id="IPR024983">
    <property type="entry name" value="CHAT_dom"/>
</dbReference>
<comment type="caution">
    <text evidence="4">The sequence shown here is derived from an EMBL/GenBank/DDBJ whole genome shotgun (WGS) entry which is preliminary data.</text>
</comment>
<keyword evidence="5" id="KW-1185">Reference proteome</keyword>
<dbReference type="RefSeq" id="WP_399592358.1">
    <property type="nucleotide sequence ID" value="NZ_JBITPR010000036.1"/>
</dbReference>
<evidence type="ECO:0000313" key="4">
    <source>
        <dbReference type="EMBL" id="MFI7871458.1"/>
    </source>
</evidence>
<proteinExistence type="predicted"/>
<dbReference type="PANTHER" id="PTHR44858:SF1">
    <property type="entry name" value="UDP-N-ACETYLGLUCOSAMINE--PEPTIDE N-ACETYLGLUCOSAMINYLTRANSFERASE SPINDLY-RELATED"/>
    <property type="match status" value="1"/>
</dbReference>
<dbReference type="InterPro" id="IPR050498">
    <property type="entry name" value="Ycf3"/>
</dbReference>
<dbReference type="Gene3D" id="1.25.40.10">
    <property type="entry name" value="Tetratricopeptide repeat domain"/>
    <property type="match status" value="4"/>
</dbReference>
<gene>
    <name evidence="4" type="ORF">AB4829_12770</name>
</gene>
<dbReference type="InterPro" id="IPR011990">
    <property type="entry name" value="TPR-like_helical_dom_sf"/>
</dbReference>
<name>A0ABW8B8Z2_9ACTN</name>
<dbReference type="SUPFAM" id="SSF48452">
    <property type="entry name" value="TPR-like"/>
    <property type="match status" value="2"/>
</dbReference>
<dbReference type="Proteomes" id="UP001614264">
    <property type="component" value="Unassembled WGS sequence"/>
</dbReference>
<evidence type="ECO:0000313" key="5">
    <source>
        <dbReference type="Proteomes" id="UP001614264"/>
    </source>
</evidence>
<organism evidence="4 5">
    <name type="scientific">Streptomyces salinarius</name>
    <dbReference type="NCBI Taxonomy" id="2762598"/>
    <lineage>
        <taxon>Bacteria</taxon>
        <taxon>Bacillati</taxon>
        <taxon>Actinomycetota</taxon>
        <taxon>Actinomycetes</taxon>
        <taxon>Kitasatosporales</taxon>
        <taxon>Streptomycetaceae</taxon>
        <taxon>Streptomyces</taxon>
    </lineage>
</organism>
<keyword evidence="1" id="KW-0677">Repeat</keyword>
<keyword evidence="2" id="KW-0802">TPR repeat</keyword>
<sequence>MLIDEWRVGDCGGLVGQRDELLNAVRARVDEVSSTGDSSAVLTAAARSEARRLAERVEGEFDVEAAYALGWLHYLRSEALPDATAGRDLEDALQFFTGCFIAGWDDLPRPLLAALAERAVPAGMDGLEYASQGTADPTFLTSLVALWRRIADNIPAAAPEWPRAQANLGAALQRRFALLGEAADADEAVNAIDAAVGGTPDDHPYYAMLLSDLAVALVGRFECFGAPEDQDDAVDAARASVQATPEDSPHRAMHLGTLASALRVRFDRTAEAADLEQAVEVSRAAVRAMPEDHADRAEYLNFLIRNLRVRFQRTQDLEDLREAVEMGREAVRCTDGHDPAHAYSLHLLGFALQERFEHTEDLTDLDEAIEAARAAAHAALPDPPRRAAYLNNLDAALQMRFECTGELSDLDEAVEAGREAVRVTPRDYPDRADYLSNVAIALRRRFERSGVPADLDEAVEAGRAAVHATRDAHPNYRVYQANLGVSLLARVTFTGDSTGLDEAVGAIRAAMPSTPGGDPVTTAEAHGYLGEALLRRHRFHGRPEDLEAALAELREAHQGLESLGPDHPKWLAPTRNLGAALLLAGHVAEAAAVFRRVVIVQSQGSPEAAETHLMLGSACRTMYLRHRRRQDLDDCLLSLWAAHSTSSSAPGAVPMRADVAQLLAAALLDLYDVDREGRYLEEAARTVGECLEREDRTEARMRLLVRRAEVHYASYHHTGNRDELEAVIATADEILLEAAADAEASLSVRWESAIGPTLARALCDRFRLEPDRRDLDLAVETAQDVLERAAEEGRNAADHASKLLVLGYALTLRGEAFGSPTDADHAVDCLTEALDLLPADSPQRCRAHAELGNAFRARAEISGVAGDLDAAVAAYREAATGEPDHFTLTGFATARLARFLRRGGRADLDEAITLSRAAARSAPDHERHSALHLAGNALRLRFVHFGDQRDLDGAIETGEQALRAIPPRHTERPAYLSNLALAHGSRFRELAPPPDPDGLSGQSADETDSLTSLLMYDIDRSIDLLREALDTLPAGHRYRPGLLANLAHALADRFEAVPRWADRQAALTSVTDALNECPEGRPERAQLLHVRARLLLGGASAGPGSATEGTEGTEATDRAAATAALREAAEAATASPLLRMTALRELAVHTPDPASALAAYEQAMACVPLVAWHGLSRRDRERHLTHIGPLTQEAAAAALDSGCPERAVELLEHGRAILWSQSLDTDPDLDAVRRTAPDLADRLDEVRARLLALDAGHDSLNAAVEPTDQRMNLAREWDALCEQVRQQVPGCRDFLRPPGFAHLRTAAVNGTVVLINTAERRSDALALTPDGLTVIPLPRLSPHTVHHHVTMYMSALESYEYTDLLTAIDERSVKGQVDQLGFMMRDVLNWLWDAAVGPVLDALGHTGEPTGGVWPRVWWCPAGPLTFLPFHAAGRYHPESRPGACVLDRVVSSYTPTLRSLIQARTRPSPDAGRRRMLVVAMPETPGLPPLPDAEEDVEAVTACFPGRTSVVVGPEATRDAVRHALGDHSWAHFSCHGDLDPHAPSRSGLRLHDGTLTVADLGRLRLEHADFAFLSSCQTALTGFGLPDEALHISAALQFAGYRHVVATMWTTLGRYGSLVADRLYDFLATNGELASEECALALHHAVREVRAQPGMELVIWTPFIHTGP</sequence>
<dbReference type="Pfam" id="PF12770">
    <property type="entry name" value="CHAT"/>
    <property type="match status" value="1"/>
</dbReference>
<evidence type="ECO:0000256" key="2">
    <source>
        <dbReference type="ARBA" id="ARBA00022803"/>
    </source>
</evidence>
<accession>A0ABW8B8Z2</accession>
<dbReference type="EMBL" id="JBITPR010000036">
    <property type="protein sequence ID" value="MFI7871458.1"/>
    <property type="molecule type" value="Genomic_DNA"/>
</dbReference>
<dbReference type="PANTHER" id="PTHR44858">
    <property type="entry name" value="TETRATRICOPEPTIDE REPEAT PROTEIN 6"/>
    <property type="match status" value="1"/>
</dbReference>
<evidence type="ECO:0000256" key="1">
    <source>
        <dbReference type="ARBA" id="ARBA00022737"/>
    </source>
</evidence>
<protein>
    <submittedName>
        <fullName evidence="4">CHAT domain-containing protein</fullName>
    </submittedName>
</protein>
<feature type="domain" description="CHAT" evidence="3">
    <location>
        <begin position="1386"/>
        <end position="1669"/>
    </location>
</feature>
<evidence type="ECO:0000259" key="3">
    <source>
        <dbReference type="Pfam" id="PF12770"/>
    </source>
</evidence>